<proteinExistence type="predicted"/>
<organism evidence="3 4">
    <name type="scientific">Neotabrizicola shimadae</name>
    <dbReference type="NCBI Taxonomy" id="2807096"/>
    <lineage>
        <taxon>Bacteria</taxon>
        <taxon>Pseudomonadati</taxon>
        <taxon>Pseudomonadota</taxon>
        <taxon>Alphaproteobacteria</taxon>
        <taxon>Rhodobacterales</taxon>
        <taxon>Paracoccaceae</taxon>
        <taxon>Neotabrizicola</taxon>
    </lineage>
</organism>
<feature type="domain" description="Endonuclease/exonuclease/phosphatase" evidence="2">
    <location>
        <begin position="27"/>
        <end position="288"/>
    </location>
</feature>
<reference evidence="3" key="1">
    <citation type="submission" date="2021-02" db="EMBL/GenBank/DDBJ databases">
        <title>Rhodobacter shimadae sp. nov., an aerobic anoxygenic phototrophic bacterium isolated from a hot spring.</title>
        <authorList>
            <person name="Muramatsu S."/>
            <person name="Haruta S."/>
            <person name="Hirose S."/>
            <person name="Hanada S."/>
        </authorList>
    </citation>
    <scope>NUCLEOTIDE SEQUENCE</scope>
    <source>
        <strain evidence="3">N10</strain>
    </source>
</reference>
<keyword evidence="4" id="KW-1185">Reference proteome</keyword>
<keyword evidence="3" id="KW-0378">Hydrolase</keyword>
<dbReference type="SUPFAM" id="SSF56219">
    <property type="entry name" value="DNase I-like"/>
    <property type="match status" value="1"/>
</dbReference>
<evidence type="ECO:0000313" key="3">
    <source>
        <dbReference type="EMBL" id="QYZ70738.1"/>
    </source>
</evidence>
<dbReference type="RefSeq" id="WP_220662955.1">
    <property type="nucleotide sequence ID" value="NZ_CP069370.1"/>
</dbReference>
<dbReference type="PANTHER" id="PTHR41349:SF1">
    <property type="entry name" value="PROTEIN CBG08683"/>
    <property type="match status" value="1"/>
</dbReference>
<evidence type="ECO:0000313" key="4">
    <source>
        <dbReference type="Proteomes" id="UP000826300"/>
    </source>
</evidence>
<sequence>MRLGLAIGVMMAAGTAWAEDPVTLKVMSFNIWYGGDQVNFAKVIEAIRAADADIVGLQEPDGKTLELAAAAGYPYADTRRHILSRYPLFDSGLGETQSTEAPPYSIAGVDPDAVHAWALVAPGKVVAVANTHLTSDPYGPELVRDGSTLEEVLQNEADTRLPEAQALIDGLGPVIASGAPVILTGDFNAPSWRDWTGRAPFAVEWPVSKVMETAGFTDSYRAAHPDAAANPGMTWTAGRPFPVIPEGETLDRIDFVWTANATVNDSTVVGEPGFADAGVTVAPWPSDHRAVLSTLEVVPVEAPAMVAVESRLVREGGDFLIRVSSPGGAVYSVAVVPAGGDGAEGAVTGIAEVDPADRPTVRLSTIGLAPGAWDAVMLGNEARELARTRFHVVPADGKAVLALAQDMVVPGGDIALRFEGAPGFKLDWVGIYRKGAPSVYDYLGFAYTGARISGDLVFPASELYEELEPGEYEARLMFDDHYRVVAIAPFTVVEK</sequence>
<keyword evidence="3" id="KW-0255">Endonuclease</keyword>
<protein>
    <submittedName>
        <fullName evidence="3">Endonuclease/exonuclease/phosphatase family protein</fullName>
    </submittedName>
</protein>
<dbReference type="Gene3D" id="3.60.10.10">
    <property type="entry name" value="Endonuclease/exonuclease/phosphatase"/>
    <property type="match status" value="1"/>
</dbReference>
<feature type="chain" id="PRO_5034415965" evidence="1">
    <location>
        <begin position="19"/>
        <end position="495"/>
    </location>
</feature>
<name>A0A8G1EE14_9RHOB</name>
<dbReference type="EMBL" id="CP069370">
    <property type="protein sequence ID" value="QYZ70738.1"/>
    <property type="molecule type" value="Genomic_DNA"/>
</dbReference>
<dbReference type="KEGG" id="nsm:JO391_04280"/>
<dbReference type="Proteomes" id="UP000826300">
    <property type="component" value="Chromosome"/>
</dbReference>
<dbReference type="Pfam" id="PF03372">
    <property type="entry name" value="Exo_endo_phos"/>
    <property type="match status" value="1"/>
</dbReference>
<evidence type="ECO:0000256" key="1">
    <source>
        <dbReference type="SAM" id="SignalP"/>
    </source>
</evidence>
<keyword evidence="3" id="KW-0540">Nuclease</keyword>
<feature type="signal peptide" evidence="1">
    <location>
        <begin position="1"/>
        <end position="18"/>
    </location>
</feature>
<dbReference type="AlphaFoldDB" id="A0A8G1EE14"/>
<dbReference type="InterPro" id="IPR005135">
    <property type="entry name" value="Endo/exonuclease/phosphatase"/>
</dbReference>
<dbReference type="PANTHER" id="PTHR41349">
    <property type="match status" value="1"/>
</dbReference>
<evidence type="ECO:0000259" key="2">
    <source>
        <dbReference type="Pfam" id="PF03372"/>
    </source>
</evidence>
<accession>A0A8G1EE14</accession>
<dbReference type="GO" id="GO:0004519">
    <property type="term" value="F:endonuclease activity"/>
    <property type="evidence" value="ECO:0007669"/>
    <property type="project" value="UniProtKB-KW"/>
</dbReference>
<gene>
    <name evidence="3" type="ORF">JO391_04280</name>
</gene>
<keyword evidence="1" id="KW-0732">Signal</keyword>
<dbReference type="InterPro" id="IPR036691">
    <property type="entry name" value="Endo/exonu/phosph_ase_sf"/>
</dbReference>